<dbReference type="Proteomes" id="UP000184462">
    <property type="component" value="Unassembled WGS sequence"/>
</dbReference>
<dbReference type="AlphaFoldDB" id="A0A1M4U2C5"/>
<dbReference type="InterPro" id="IPR011009">
    <property type="entry name" value="Kinase-like_dom_sf"/>
</dbReference>
<protein>
    <recommendedName>
        <fullName evidence="5">Fructosamine-3-kinase</fullName>
    </recommendedName>
</protein>
<dbReference type="EMBL" id="FQTW01000002">
    <property type="protein sequence ID" value="SHE50971.1"/>
    <property type="molecule type" value="Genomic_DNA"/>
</dbReference>
<sequence length="281" mass="32601">MRELLLKITQKHQLKLKEIKLLTGGDINQVFKLTCHEGLFVLKLNQALKFPKMLQLEAKALSDIAISNSFKIPNCVAVGEYHQFQYLIIDYISNAQPTNQAWYQFGEQLAQLHQKSQSKFGYNYDNYIGELTQYNSAENTALDFYINQRIKPQLELAQQNKFQLKNTALFLDRVKHLVPEHQPSFIHGDLWSGNYLYHKSEGFYLIDPAVSFSLPEFDLAMMQLFGGFPSSVFEAYRNSVDASKLQLKHLDLFQLYYLLVHLNLFGQSYFSACQNIINKYT</sequence>
<evidence type="ECO:0000313" key="3">
    <source>
        <dbReference type="EMBL" id="SHE50971.1"/>
    </source>
</evidence>
<evidence type="ECO:0000256" key="1">
    <source>
        <dbReference type="ARBA" id="ARBA00009460"/>
    </source>
</evidence>
<comment type="similarity">
    <text evidence="1 2">Belongs to the fructosamine kinase family.</text>
</comment>
<organism evidence="3 4">
    <name type="scientific">Psychroflexus salarius</name>
    <dbReference type="NCBI Taxonomy" id="1155689"/>
    <lineage>
        <taxon>Bacteria</taxon>
        <taxon>Pseudomonadati</taxon>
        <taxon>Bacteroidota</taxon>
        <taxon>Flavobacteriia</taxon>
        <taxon>Flavobacteriales</taxon>
        <taxon>Flavobacteriaceae</taxon>
        <taxon>Psychroflexus</taxon>
    </lineage>
</organism>
<reference evidence="3 4" key="1">
    <citation type="submission" date="2016-11" db="EMBL/GenBank/DDBJ databases">
        <authorList>
            <person name="Jaros S."/>
            <person name="Januszkiewicz K."/>
            <person name="Wedrychowicz H."/>
        </authorList>
    </citation>
    <scope>NUCLEOTIDE SEQUENCE [LARGE SCALE GENOMIC DNA]</scope>
    <source>
        <strain evidence="3 4">DSM 25661</strain>
    </source>
</reference>
<evidence type="ECO:0000256" key="2">
    <source>
        <dbReference type="PIRNR" id="PIRNR006221"/>
    </source>
</evidence>
<keyword evidence="2" id="KW-0808">Transferase</keyword>
<accession>A0A1M4U2C5</accession>
<dbReference type="Gene3D" id="3.90.1200.10">
    <property type="match status" value="1"/>
</dbReference>
<dbReference type="PANTHER" id="PTHR12149">
    <property type="entry name" value="FRUCTOSAMINE 3 KINASE-RELATED PROTEIN"/>
    <property type="match status" value="1"/>
</dbReference>
<dbReference type="PANTHER" id="PTHR12149:SF8">
    <property type="entry name" value="PROTEIN-RIBULOSAMINE 3-KINASE"/>
    <property type="match status" value="1"/>
</dbReference>
<dbReference type="STRING" id="1155689.SAMN05444278_102156"/>
<keyword evidence="2" id="KW-0418">Kinase</keyword>
<dbReference type="SUPFAM" id="SSF56112">
    <property type="entry name" value="Protein kinase-like (PK-like)"/>
    <property type="match status" value="1"/>
</dbReference>
<dbReference type="Gene3D" id="3.30.200.20">
    <property type="entry name" value="Phosphorylase Kinase, domain 1"/>
    <property type="match status" value="1"/>
</dbReference>
<gene>
    <name evidence="3" type="ORF">SAMN05444278_102156</name>
</gene>
<dbReference type="RefSeq" id="WP_073192172.1">
    <property type="nucleotide sequence ID" value="NZ_FQTW01000002.1"/>
</dbReference>
<dbReference type="Pfam" id="PF03881">
    <property type="entry name" value="Fructosamin_kin"/>
    <property type="match status" value="1"/>
</dbReference>
<dbReference type="GO" id="GO:0016301">
    <property type="term" value="F:kinase activity"/>
    <property type="evidence" value="ECO:0007669"/>
    <property type="project" value="UniProtKB-UniRule"/>
</dbReference>
<dbReference type="PIRSF" id="PIRSF006221">
    <property type="entry name" value="Ketosamine-3-kinase"/>
    <property type="match status" value="1"/>
</dbReference>
<keyword evidence="4" id="KW-1185">Reference proteome</keyword>
<name>A0A1M4U2C5_9FLAO</name>
<proteinExistence type="inferred from homology"/>
<evidence type="ECO:0000313" key="4">
    <source>
        <dbReference type="Proteomes" id="UP000184462"/>
    </source>
</evidence>
<evidence type="ECO:0008006" key="5">
    <source>
        <dbReference type="Google" id="ProtNLM"/>
    </source>
</evidence>
<dbReference type="OrthoDB" id="5291879at2"/>
<dbReference type="InterPro" id="IPR016477">
    <property type="entry name" value="Fructo-/Ketosamine-3-kinase"/>
</dbReference>